<dbReference type="AlphaFoldDB" id="A0A7C8FPG6"/>
<name>A0A7C8FPG6_9ACTN</name>
<keyword evidence="2" id="KW-0131">Cell cycle</keyword>
<evidence type="ECO:0000313" key="3">
    <source>
        <dbReference type="Proteomes" id="UP000479639"/>
    </source>
</evidence>
<sequence>MSAAISSRSAGRPSSRSARGAASVASRYQGARYVATSVAEALPVYEEGPSISVVPGAGRRASVEEGLSAAVLSLAKICAVACIVIAVIAVGRVAITSATAACALETKAIEHDIETARTEGSDLEVAQSVLSKPSRIKAQAASLGMAAPTAEYSDQITLPDDVVSVDTEGNLSLSDSVAAAAAAR</sequence>
<protein>
    <submittedName>
        <fullName evidence="2">Cell division protein FtsL</fullName>
    </submittedName>
</protein>
<dbReference type="Proteomes" id="UP000479639">
    <property type="component" value="Unassembled WGS sequence"/>
</dbReference>
<comment type="caution">
    <text evidence="2">The sequence shown here is derived from an EMBL/GenBank/DDBJ whole genome shotgun (WGS) entry which is preliminary data.</text>
</comment>
<proteinExistence type="predicted"/>
<dbReference type="GO" id="GO:0051301">
    <property type="term" value="P:cell division"/>
    <property type="evidence" value="ECO:0007669"/>
    <property type="project" value="UniProtKB-KW"/>
</dbReference>
<reference evidence="2 3" key="1">
    <citation type="submission" date="2019-09" db="EMBL/GenBank/DDBJ databases">
        <title>Whole genome shotgun sequencing (WGS) of Ellagibacter isourolithinifaciens DSM 104140(T) and Adlercreutzia muris DSM 29508(T).</title>
        <authorList>
            <person name="Stoll D.A."/>
            <person name="Danylec N."/>
            <person name="Huch M."/>
        </authorList>
    </citation>
    <scope>NUCLEOTIDE SEQUENCE [LARGE SCALE GENOMIC DNA]</scope>
    <source>
        <strain evidence="2 3">DSM 29508</strain>
    </source>
</reference>
<gene>
    <name evidence="2" type="ORF">F8D48_04625</name>
</gene>
<organism evidence="2 3">
    <name type="scientific">Adlercreutzia muris</name>
    <dbReference type="NCBI Taxonomy" id="1796610"/>
    <lineage>
        <taxon>Bacteria</taxon>
        <taxon>Bacillati</taxon>
        <taxon>Actinomycetota</taxon>
        <taxon>Coriobacteriia</taxon>
        <taxon>Eggerthellales</taxon>
        <taxon>Eggerthellaceae</taxon>
        <taxon>Adlercreutzia</taxon>
    </lineage>
</organism>
<keyword evidence="2" id="KW-0132">Cell division</keyword>
<feature type="transmembrane region" description="Helical" evidence="1">
    <location>
        <begin position="69"/>
        <end position="95"/>
    </location>
</feature>
<evidence type="ECO:0000313" key="2">
    <source>
        <dbReference type="EMBL" id="KAB1650748.1"/>
    </source>
</evidence>
<dbReference type="RefSeq" id="WP_151430123.1">
    <property type="nucleotide sequence ID" value="NZ_JANJZI010000003.1"/>
</dbReference>
<evidence type="ECO:0000256" key="1">
    <source>
        <dbReference type="SAM" id="Phobius"/>
    </source>
</evidence>
<keyword evidence="1" id="KW-1133">Transmembrane helix</keyword>
<accession>A0A7C8FPG6</accession>
<keyword evidence="1" id="KW-0812">Transmembrane</keyword>
<dbReference type="EMBL" id="WAJS01000010">
    <property type="protein sequence ID" value="KAB1650748.1"/>
    <property type="molecule type" value="Genomic_DNA"/>
</dbReference>
<keyword evidence="1" id="KW-0472">Membrane</keyword>
<keyword evidence="3" id="KW-1185">Reference proteome</keyword>